<organism evidence="9 10">
    <name type="scientific">Amborella trichopoda</name>
    <dbReference type="NCBI Taxonomy" id="13333"/>
    <lineage>
        <taxon>Eukaryota</taxon>
        <taxon>Viridiplantae</taxon>
        <taxon>Streptophyta</taxon>
        <taxon>Embryophyta</taxon>
        <taxon>Tracheophyta</taxon>
        <taxon>Spermatophyta</taxon>
        <taxon>Magnoliopsida</taxon>
        <taxon>Amborellales</taxon>
        <taxon>Amborellaceae</taxon>
        <taxon>Amborella</taxon>
    </lineage>
</organism>
<dbReference type="Proteomes" id="UP000017836">
    <property type="component" value="Unassembled WGS sequence"/>
</dbReference>
<dbReference type="Gramene" id="ERN16621">
    <property type="protein sequence ID" value="ERN16621"/>
    <property type="gene ID" value="AMTR_s00051p00052510"/>
</dbReference>
<keyword evidence="3" id="KW-0134">Cell wall</keyword>
<evidence type="ECO:0000313" key="10">
    <source>
        <dbReference type="Proteomes" id="UP000017836"/>
    </source>
</evidence>
<dbReference type="GO" id="GO:0005975">
    <property type="term" value="P:carbohydrate metabolic process"/>
    <property type="evidence" value="ECO:0007669"/>
    <property type="project" value="InterPro"/>
</dbReference>
<dbReference type="Pfam" id="PF00295">
    <property type="entry name" value="Glyco_hydro_28"/>
    <property type="match status" value="1"/>
</dbReference>
<evidence type="ECO:0000313" key="9">
    <source>
        <dbReference type="EMBL" id="ERN16621.1"/>
    </source>
</evidence>
<evidence type="ECO:0000256" key="8">
    <source>
        <dbReference type="RuleBase" id="RU361169"/>
    </source>
</evidence>
<protein>
    <recommendedName>
        <fullName evidence="11">Polygalacturonase</fullName>
    </recommendedName>
</protein>
<dbReference type="AlphaFoldDB" id="U5CTN1"/>
<dbReference type="HOGENOM" id="CLU_2187479_0_0_1"/>
<reference evidence="10" key="1">
    <citation type="journal article" date="2013" name="Science">
        <title>The Amborella genome and the evolution of flowering plants.</title>
        <authorList>
            <consortium name="Amborella Genome Project"/>
        </authorList>
    </citation>
    <scope>NUCLEOTIDE SEQUENCE [LARGE SCALE GENOMIC DNA]</scope>
</reference>
<keyword evidence="5 8" id="KW-0378">Hydrolase</keyword>
<proteinExistence type="inferred from homology"/>
<keyword evidence="7" id="KW-0961">Cell wall biogenesis/degradation</keyword>
<gene>
    <name evidence="9" type="ORF">AMTR_s00051p00052510</name>
</gene>
<keyword evidence="6 8" id="KW-0326">Glycosidase</keyword>
<sequence length="109" mass="12308">MIYKTKTNVPYSVGSLGKYHTKEDVSGLKVRNCTIFDTTNDVRIKTRPGSPSSSTTNFTFEDIIMNNVLNSIIIDQEYFPQSLCGSKVTTTNTNTPYLSHSLSNYFMYN</sequence>
<dbReference type="PANTHER" id="PTHR31375">
    <property type="match status" value="1"/>
</dbReference>
<dbReference type="GO" id="GO:0004650">
    <property type="term" value="F:polygalacturonase activity"/>
    <property type="evidence" value="ECO:0007669"/>
    <property type="project" value="InterPro"/>
</dbReference>
<evidence type="ECO:0000256" key="5">
    <source>
        <dbReference type="ARBA" id="ARBA00022801"/>
    </source>
</evidence>
<dbReference type="InterPro" id="IPR012334">
    <property type="entry name" value="Pectin_lyas_fold"/>
</dbReference>
<evidence type="ECO:0000256" key="4">
    <source>
        <dbReference type="ARBA" id="ARBA00022525"/>
    </source>
</evidence>
<evidence type="ECO:0000256" key="1">
    <source>
        <dbReference type="ARBA" id="ARBA00004191"/>
    </source>
</evidence>
<dbReference type="Gene3D" id="2.160.20.10">
    <property type="entry name" value="Single-stranded right-handed beta-helix, Pectin lyase-like"/>
    <property type="match status" value="1"/>
</dbReference>
<dbReference type="InterPro" id="IPR000743">
    <property type="entry name" value="Glyco_hydro_28"/>
</dbReference>
<name>U5CTN1_AMBTC</name>
<evidence type="ECO:0000256" key="7">
    <source>
        <dbReference type="ARBA" id="ARBA00023316"/>
    </source>
</evidence>
<keyword evidence="10" id="KW-1185">Reference proteome</keyword>
<evidence type="ECO:0008006" key="11">
    <source>
        <dbReference type="Google" id="ProtNLM"/>
    </source>
</evidence>
<accession>U5CTN1</accession>
<evidence type="ECO:0000256" key="3">
    <source>
        <dbReference type="ARBA" id="ARBA00022512"/>
    </source>
</evidence>
<dbReference type="GO" id="GO:0071555">
    <property type="term" value="P:cell wall organization"/>
    <property type="evidence" value="ECO:0007669"/>
    <property type="project" value="UniProtKB-KW"/>
</dbReference>
<dbReference type="STRING" id="13333.U5CTN1"/>
<dbReference type="EMBL" id="KI392418">
    <property type="protein sequence ID" value="ERN16621.1"/>
    <property type="molecule type" value="Genomic_DNA"/>
</dbReference>
<evidence type="ECO:0000256" key="6">
    <source>
        <dbReference type="ARBA" id="ARBA00023295"/>
    </source>
</evidence>
<comment type="subcellular location">
    <subcellularLocation>
        <location evidence="1">Secreted</location>
        <location evidence="1">Cell wall</location>
    </subcellularLocation>
</comment>
<dbReference type="InterPro" id="IPR011050">
    <property type="entry name" value="Pectin_lyase_fold/virulence"/>
</dbReference>
<comment type="similarity">
    <text evidence="2 8">Belongs to the glycosyl hydrolase 28 family.</text>
</comment>
<dbReference type="SUPFAM" id="SSF51126">
    <property type="entry name" value="Pectin lyase-like"/>
    <property type="match status" value="1"/>
</dbReference>
<keyword evidence="4" id="KW-0964">Secreted</keyword>
<evidence type="ECO:0000256" key="2">
    <source>
        <dbReference type="ARBA" id="ARBA00008834"/>
    </source>
</evidence>